<proteinExistence type="predicted"/>
<keyword evidence="2" id="KW-1185">Reference proteome</keyword>
<accession>A0A484LQ22</accession>
<reference evidence="1 2" key="1">
    <citation type="submission" date="2018-04" db="EMBL/GenBank/DDBJ databases">
        <authorList>
            <person name="Vogel A."/>
        </authorList>
    </citation>
    <scope>NUCLEOTIDE SEQUENCE [LARGE SCALE GENOMIC DNA]</scope>
</reference>
<dbReference type="AlphaFoldDB" id="A0A484LQ22"/>
<dbReference type="EMBL" id="OOIL02001799">
    <property type="protein sequence ID" value="VFQ78459.1"/>
    <property type="molecule type" value="Genomic_DNA"/>
</dbReference>
<evidence type="ECO:0000313" key="2">
    <source>
        <dbReference type="Proteomes" id="UP000595140"/>
    </source>
</evidence>
<name>A0A484LQ22_9ASTE</name>
<organism evidence="1 2">
    <name type="scientific">Cuscuta campestris</name>
    <dbReference type="NCBI Taxonomy" id="132261"/>
    <lineage>
        <taxon>Eukaryota</taxon>
        <taxon>Viridiplantae</taxon>
        <taxon>Streptophyta</taxon>
        <taxon>Embryophyta</taxon>
        <taxon>Tracheophyta</taxon>
        <taxon>Spermatophyta</taxon>
        <taxon>Magnoliopsida</taxon>
        <taxon>eudicotyledons</taxon>
        <taxon>Gunneridae</taxon>
        <taxon>Pentapetalae</taxon>
        <taxon>asterids</taxon>
        <taxon>lamiids</taxon>
        <taxon>Solanales</taxon>
        <taxon>Convolvulaceae</taxon>
        <taxon>Cuscuteae</taxon>
        <taxon>Cuscuta</taxon>
        <taxon>Cuscuta subgen. Grammica</taxon>
        <taxon>Cuscuta sect. Cleistogrammica</taxon>
    </lineage>
</organism>
<evidence type="ECO:0000313" key="1">
    <source>
        <dbReference type="EMBL" id="VFQ78459.1"/>
    </source>
</evidence>
<sequence>MFSDTSATISSRLLRPPFSPPQWAAAAYPLSLLPNTMAHTIFPNLPPAGPAIIVPRVNTVAALGARSGARGWPRGYLKGGNRPGFGRRLAAAVERDDGHVGQPGLAHRAAERAVWAGPGPLVEARPAVEVAAKCDQRITGGVQAYVAVEGGRLLCGGGAFHSAGVPAMNRHCF</sequence>
<dbReference type="Proteomes" id="UP000595140">
    <property type="component" value="Unassembled WGS sequence"/>
</dbReference>
<gene>
    <name evidence="1" type="ORF">CCAM_LOCUS20235</name>
</gene>
<protein>
    <submittedName>
        <fullName evidence="1">Uncharacterized protein</fullName>
    </submittedName>
</protein>